<feature type="binding site" evidence="3">
    <location>
        <position position="286"/>
    </location>
    <ligand>
        <name>phosphoenolpyruvate</name>
        <dbReference type="ChEBI" id="CHEBI:58702"/>
    </ligand>
</feature>
<organism evidence="5 6">
    <name type="scientific">Trueperella bernardiae</name>
    <dbReference type="NCBI Taxonomy" id="59561"/>
    <lineage>
        <taxon>Bacteria</taxon>
        <taxon>Bacillati</taxon>
        <taxon>Actinomycetota</taxon>
        <taxon>Actinomycetes</taxon>
        <taxon>Actinomycetales</taxon>
        <taxon>Actinomycetaceae</taxon>
        <taxon>Trueperella</taxon>
    </lineage>
</organism>
<feature type="binding site" evidence="3">
    <location>
        <position position="68"/>
    </location>
    <ligand>
        <name>Mn(2+)</name>
        <dbReference type="ChEBI" id="CHEBI:29035"/>
    </ligand>
</feature>
<keyword evidence="3" id="KW-0170">Cobalt</keyword>
<dbReference type="EC" id="2.5.1.54" evidence="4"/>
<accession>A0AAW6ZKM7</accession>
<comment type="pathway">
    <text evidence="4">Metabolic intermediate biosynthesis; chorismate biosynthesis; chorismate from D-erythrose 4-phosphate and phosphoenolpyruvate: step 1/7.</text>
</comment>
<evidence type="ECO:0000256" key="3">
    <source>
        <dbReference type="PIRSR" id="PIRSR602480-1"/>
    </source>
</evidence>
<protein>
    <recommendedName>
        <fullName evidence="4">Phospho-2-dehydro-3-deoxyheptonate aldolase</fullName>
        <ecNumber evidence="4">2.5.1.54</ecNumber>
    </recommendedName>
</protein>
<comment type="caution">
    <text evidence="5">The sequence shown here is derived from an EMBL/GenBank/DDBJ whole genome shotgun (WGS) entry which is preliminary data.</text>
</comment>
<reference evidence="5" key="1">
    <citation type="submission" date="2023-05" db="EMBL/GenBank/DDBJ databases">
        <title>Genomic Catalog of Human Bladder Bacteria.</title>
        <authorList>
            <person name="Du J."/>
        </authorList>
    </citation>
    <scope>NUCLEOTIDE SEQUENCE</scope>
    <source>
        <strain evidence="5">UMB1304A</strain>
    </source>
</reference>
<feature type="binding site" evidence="3">
    <location>
        <position position="349"/>
    </location>
    <ligand>
        <name>Mn(2+)</name>
        <dbReference type="ChEBI" id="CHEBI:29035"/>
    </ligand>
</feature>
<dbReference type="InterPro" id="IPR013785">
    <property type="entry name" value="Aldolase_TIM"/>
</dbReference>
<dbReference type="AlphaFoldDB" id="A0AAW6ZKM7"/>
<dbReference type="GO" id="GO:0003849">
    <property type="term" value="F:3-deoxy-7-phosphoheptulonate synthase activity"/>
    <property type="evidence" value="ECO:0007669"/>
    <property type="project" value="UniProtKB-EC"/>
</dbReference>
<feature type="binding site" evidence="3">
    <location>
        <position position="420"/>
    </location>
    <ligand>
        <name>Mn(2+)</name>
        <dbReference type="ChEBI" id="CHEBI:29035"/>
    </ligand>
</feature>
<dbReference type="Gene3D" id="3.20.20.70">
    <property type="entry name" value="Aldolase class I"/>
    <property type="match status" value="2"/>
</dbReference>
<comment type="catalytic activity">
    <reaction evidence="4">
        <text>D-erythrose 4-phosphate + phosphoenolpyruvate + H2O = 7-phospho-2-dehydro-3-deoxy-D-arabino-heptonate + phosphate</text>
        <dbReference type="Rhea" id="RHEA:14717"/>
        <dbReference type="ChEBI" id="CHEBI:15377"/>
        <dbReference type="ChEBI" id="CHEBI:16897"/>
        <dbReference type="ChEBI" id="CHEBI:43474"/>
        <dbReference type="ChEBI" id="CHEBI:58394"/>
        <dbReference type="ChEBI" id="CHEBI:58702"/>
        <dbReference type="EC" id="2.5.1.54"/>
    </reaction>
</comment>
<dbReference type="Proteomes" id="UP001225576">
    <property type="component" value="Unassembled WGS sequence"/>
</dbReference>
<feature type="binding site" evidence="3">
    <location>
        <begin position="263"/>
        <end position="264"/>
    </location>
    <ligand>
        <name>phosphoenolpyruvate</name>
        <dbReference type="ChEBI" id="CHEBI:58702"/>
    </ligand>
</feature>
<gene>
    <name evidence="5" type="ORF">QP858_07555</name>
</gene>
<keyword evidence="3" id="KW-0104">Cadmium</keyword>
<dbReference type="NCBIfam" id="TIGR01358">
    <property type="entry name" value="DAHP_synth_II"/>
    <property type="match status" value="1"/>
</dbReference>
<evidence type="ECO:0000256" key="4">
    <source>
        <dbReference type="RuleBase" id="RU363071"/>
    </source>
</evidence>
<comment type="similarity">
    <text evidence="1 4">Belongs to the class-II DAHP synthase family.</text>
</comment>
<feature type="binding site" evidence="3">
    <location>
        <position position="317"/>
    </location>
    <ligand>
        <name>phosphoenolpyruvate</name>
        <dbReference type="ChEBI" id="CHEBI:58702"/>
    </ligand>
</feature>
<dbReference type="InterPro" id="IPR002480">
    <property type="entry name" value="DAHP_synth_2"/>
</dbReference>
<dbReference type="SUPFAM" id="SSF51569">
    <property type="entry name" value="Aldolase"/>
    <property type="match status" value="1"/>
</dbReference>
<proteinExistence type="inferred from homology"/>
<dbReference type="GO" id="GO:0008652">
    <property type="term" value="P:amino acid biosynthetic process"/>
    <property type="evidence" value="ECO:0007669"/>
    <property type="project" value="UniProtKB-KW"/>
</dbReference>
<keyword evidence="2 4" id="KW-0808">Transferase</keyword>
<dbReference type="Pfam" id="PF01474">
    <property type="entry name" value="DAHP_synth_2"/>
    <property type="match status" value="1"/>
</dbReference>
<feature type="binding site" evidence="3">
    <location>
        <position position="107"/>
    </location>
    <ligand>
        <name>phosphoenolpyruvate</name>
        <dbReference type="ChEBI" id="CHEBI:58702"/>
    </ligand>
</feature>
<keyword evidence="4" id="KW-0057">Aromatic amino acid biosynthesis</keyword>
<sequence length="443" mass="49088">MTRELLSAWKERSAKHQPAYPDADFLGTTVDYLRSLPPLIFAGEADSLTAEMARASRGETFVLQGGDCAESFVDATADRIRAKIRTILQMAVVLTYSASVPVVKLGRMAGQYAKPRSNPMEGRDGLELPSYMGDAVNGYAFTPEARTPDPHRLVEAYQHSAATLNLIRAFTGGGFADLAKVHEWNRGFSANPAYHRYTAMAREIDRAMQFMRAAGAYTDSLKTVDFYSSHEALLLDYEDAMTRIDSRTGLPYNTGAHFLWIGERTRDADGAHVEMLSHVQNPIGVKLGPNATTDEIRALIDKLNPEGKEGRLTFITRLGAEKVGDKLPEIIDAVRDDGRPVTWMCDPMHGNTISVGDFKTRRLDDVLDEVRGFFRVHRELGTIPGGLHIELTGDDVTEVLGGSEAIVEAKLGERYETLVDPRLNHQQSLELAFLVSEILREDF</sequence>
<evidence type="ECO:0000313" key="5">
    <source>
        <dbReference type="EMBL" id="MDK8602309.1"/>
    </source>
</evidence>
<dbReference type="PANTHER" id="PTHR21337:SF0">
    <property type="entry name" value="PHOSPHO-2-DEHYDRO-3-DEOXYHEPTONATE ALDOLASE"/>
    <property type="match status" value="1"/>
</dbReference>
<name>A0AAW6ZKM7_9ACTO</name>
<dbReference type="PANTHER" id="PTHR21337">
    <property type="entry name" value="PHOSPHO-2-DEHYDRO-3-DEOXYHEPTONATE ALDOLASE 1, 2"/>
    <property type="match status" value="1"/>
</dbReference>
<evidence type="ECO:0000313" key="6">
    <source>
        <dbReference type="Proteomes" id="UP001225576"/>
    </source>
</evidence>
<comment type="cofactor">
    <cofactor evidence="3">
        <name>Mn(2+)</name>
        <dbReference type="ChEBI" id="CHEBI:29035"/>
    </cofactor>
    <cofactor evidence="3">
        <name>Co(2+)</name>
        <dbReference type="ChEBI" id="CHEBI:48828"/>
    </cofactor>
    <cofactor evidence="3">
        <name>Cd(2+)</name>
        <dbReference type="ChEBI" id="CHEBI:48775"/>
    </cofactor>
    <text evidence="3">Binds 1 divalent cation per subunit. The enzyme is active with manganese, cobalt or cadmium ions.</text>
</comment>
<keyword evidence="4" id="KW-0028">Amino-acid biosynthesis</keyword>
<keyword evidence="3" id="KW-0464">Manganese</keyword>
<evidence type="ECO:0000256" key="2">
    <source>
        <dbReference type="ARBA" id="ARBA00022679"/>
    </source>
</evidence>
<dbReference type="GO" id="GO:0009073">
    <property type="term" value="P:aromatic amino acid family biosynthetic process"/>
    <property type="evidence" value="ECO:0007669"/>
    <property type="project" value="UniProtKB-KW"/>
</dbReference>
<feature type="binding site" evidence="3">
    <location>
        <position position="390"/>
    </location>
    <ligand>
        <name>Mn(2+)</name>
        <dbReference type="ChEBI" id="CHEBI:29035"/>
    </ligand>
</feature>
<dbReference type="EMBL" id="JASPDQ010000018">
    <property type="protein sequence ID" value="MDK8602309.1"/>
    <property type="molecule type" value="Genomic_DNA"/>
</dbReference>
<evidence type="ECO:0000256" key="1">
    <source>
        <dbReference type="ARBA" id="ARBA00008911"/>
    </source>
</evidence>